<dbReference type="GO" id="GO:0046872">
    <property type="term" value="F:metal ion binding"/>
    <property type="evidence" value="ECO:0007669"/>
    <property type="project" value="UniProtKB-KW"/>
</dbReference>
<dbReference type="InterPro" id="IPR001279">
    <property type="entry name" value="Metallo-B-lactamas"/>
</dbReference>
<gene>
    <name evidence="3" type="ORF">MNBD_GAMMA23-214</name>
</gene>
<dbReference type="EMBL" id="UOFT01000070">
    <property type="protein sequence ID" value="VAW98651.1"/>
    <property type="molecule type" value="Genomic_DNA"/>
</dbReference>
<dbReference type="InterPro" id="IPR036866">
    <property type="entry name" value="RibonucZ/Hydroxyglut_hydro"/>
</dbReference>
<feature type="domain" description="Metallo-beta-lactamase" evidence="2">
    <location>
        <begin position="13"/>
        <end position="204"/>
    </location>
</feature>
<organism evidence="3">
    <name type="scientific">hydrothermal vent metagenome</name>
    <dbReference type="NCBI Taxonomy" id="652676"/>
    <lineage>
        <taxon>unclassified sequences</taxon>
        <taxon>metagenomes</taxon>
        <taxon>ecological metagenomes</taxon>
    </lineage>
</organism>
<keyword evidence="3" id="KW-0378">Hydrolase</keyword>
<dbReference type="PANTHER" id="PTHR43084:SF1">
    <property type="entry name" value="PERSULFIDE DIOXYGENASE ETHE1, MITOCHONDRIAL"/>
    <property type="match status" value="1"/>
</dbReference>
<evidence type="ECO:0000256" key="1">
    <source>
        <dbReference type="ARBA" id="ARBA00022723"/>
    </source>
</evidence>
<dbReference type="CDD" id="cd07724">
    <property type="entry name" value="POD-like_MBL-fold"/>
    <property type="match status" value="1"/>
</dbReference>
<dbReference type="PANTHER" id="PTHR43084">
    <property type="entry name" value="PERSULFIDE DIOXYGENASE ETHE1"/>
    <property type="match status" value="1"/>
</dbReference>
<dbReference type="Pfam" id="PF00753">
    <property type="entry name" value="Lactamase_B"/>
    <property type="match status" value="1"/>
</dbReference>
<dbReference type="SMART" id="SM00849">
    <property type="entry name" value="Lactamase_B"/>
    <property type="match status" value="1"/>
</dbReference>
<dbReference type="GO" id="GO:0016787">
    <property type="term" value="F:hydrolase activity"/>
    <property type="evidence" value="ECO:0007669"/>
    <property type="project" value="UniProtKB-KW"/>
</dbReference>
<dbReference type="InterPro" id="IPR051682">
    <property type="entry name" value="Mito_Persulfide_Diox"/>
</dbReference>
<dbReference type="GO" id="GO:0070813">
    <property type="term" value="P:hydrogen sulfide metabolic process"/>
    <property type="evidence" value="ECO:0007669"/>
    <property type="project" value="TreeGrafter"/>
</dbReference>
<sequence>MVEIKTFFDKQTSTLSHLVYDKMSKDAVVFDPVLDFDAMDWCTYKESLQQLGDFIQKNELNLHYILDTHIHADHLSGMQYLKEKYNAALVISAAITKVQETFKEIFNYSDDFDITGSDFDILVKDGEHLKAGTLELEVLHTPGHTPACTTYKIEDNLFTGDALFIPSVGTGRCDFPQGSARDLYQSVTQKLYTLPDATKVFPAHDYPDENRSLQFFTTIGESKAKNVDLPATRSEEDYVLFMQARDAKLQLPRLIYQSVQMNLTAGQLPKPENNGQHYLKIPISNQKT</sequence>
<dbReference type="Gene3D" id="3.60.15.10">
    <property type="entry name" value="Ribonuclease Z/Hydroxyacylglutathione hydrolase-like"/>
    <property type="match status" value="1"/>
</dbReference>
<dbReference type="GO" id="GO:0006749">
    <property type="term" value="P:glutathione metabolic process"/>
    <property type="evidence" value="ECO:0007669"/>
    <property type="project" value="InterPro"/>
</dbReference>
<proteinExistence type="predicted"/>
<dbReference type="InterPro" id="IPR044528">
    <property type="entry name" value="POD-like_MBL-fold"/>
</dbReference>
<dbReference type="SUPFAM" id="SSF56281">
    <property type="entry name" value="Metallo-hydrolase/oxidoreductase"/>
    <property type="match status" value="1"/>
</dbReference>
<reference evidence="3" key="1">
    <citation type="submission" date="2018-06" db="EMBL/GenBank/DDBJ databases">
        <authorList>
            <person name="Zhirakovskaya E."/>
        </authorList>
    </citation>
    <scope>NUCLEOTIDE SEQUENCE</scope>
</reference>
<protein>
    <submittedName>
        <fullName evidence="3">MBL-fold metallo-hydrolase superfamily</fullName>
    </submittedName>
</protein>
<evidence type="ECO:0000259" key="2">
    <source>
        <dbReference type="SMART" id="SM00849"/>
    </source>
</evidence>
<keyword evidence="1" id="KW-0479">Metal-binding</keyword>
<accession>A0A3B1A3K9</accession>
<dbReference type="GO" id="GO:0050313">
    <property type="term" value="F:sulfur dioxygenase activity"/>
    <property type="evidence" value="ECO:0007669"/>
    <property type="project" value="InterPro"/>
</dbReference>
<dbReference type="AlphaFoldDB" id="A0A3B1A3K9"/>
<name>A0A3B1A3K9_9ZZZZ</name>
<evidence type="ECO:0000313" key="3">
    <source>
        <dbReference type="EMBL" id="VAW98651.1"/>
    </source>
</evidence>